<evidence type="ECO:0000256" key="3">
    <source>
        <dbReference type="ARBA" id="ARBA00022692"/>
    </source>
</evidence>
<keyword evidence="10" id="KW-0325">Glycoprotein</keyword>
<name>A0ABM1DRZ7_PRICU</name>
<keyword evidence="15" id="KW-0732">Signal</keyword>
<dbReference type="PROSITE" id="PS00236">
    <property type="entry name" value="NEUROTR_ION_CHANNEL"/>
    <property type="match status" value="1"/>
</dbReference>
<dbReference type="NCBIfam" id="TIGR00860">
    <property type="entry name" value="LIC"/>
    <property type="match status" value="1"/>
</dbReference>
<dbReference type="GeneID" id="106805579"/>
<organism evidence="18 19">
    <name type="scientific">Priapulus caudatus</name>
    <name type="common">Priapulid worm</name>
    <dbReference type="NCBI Taxonomy" id="37621"/>
    <lineage>
        <taxon>Eukaryota</taxon>
        <taxon>Metazoa</taxon>
        <taxon>Ecdysozoa</taxon>
        <taxon>Scalidophora</taxon>
        <taxon>Priapulida</taxon>
        <taxon>Priapulimorpha</taxon>
        <taxon>Priapulimorphida</taxon>
        <taxon>Priapulidae</taxon>
        <taxon>Priapulus</taxon>
    </lineage>
</organism>
<evidence type="ECO:0000256" key="1">
    <source>
        <dbReference type="ARBA" id="ARBA00022448"/>
    </source>
</evidence>
<feature type="signal peptide" evidence="15">
    <location>
        <begin position="1"/>
        <end position="20"/>
    </location>
</feature>
<comment type="similarity">
    <text evidence="15">Belongs to the ligand-gated ion channel (TC 1.A.9) family.</text>
</comment>
<keyword evidence="2" id="KW-1003">Cell membrane</keyword>
<evidence type="ECO:0000256" key="8">
    <source>
        <dbReference type="ARBA" id="ARBA00023157"/>
    </source>
</evidence>
<dbReference type="SUPFAM" id="SSF63712">
    <property type="entry name" value="Nicotinic receptor ligand binding domain-like"/>
    <property type="match status" value="1"/>
</dbReference>
<evidence type="ECO:0000256" key="15">
    <source>
        <dbReference type="RuleBase" id="RU000687"/>
    </source>
</evidence>
<dbReference type="PRINTS" id="PR00254">
    <property type="entry name" value="NICOTINICR"/>
</dbReference>
<feature type="transmembrane region" description="Helical" evidence="15">
    <location>
        <begin position="270"/>
        <end position="288"/>
    </location>
</feature>
<dbReference type="InterPro" id="IPR002394">
    <property type="entry name" value="Nicotinic_acetylcholine_rcpt"/>
</dbReference>
<keyword evidence="18" id="KW-1185">Reference proteome</keyword>
<evidence type="ECO:0000256" key="11">
    <source>
        <dbReference type="ARBA" id="ARBA00023257"/>
    </source>
</evidence>
<dbReference type="InterPro" id="IPR018000">
    <property type="entry name" value="Neurotransmitter_ion_chnl_CS"/>
</dbReference>
<feature type="transmembrane region" description="Helical" evidence="15">
    <location>
        <begin position="300"/>
        <end position="323"/>
    </location>
</feature>
<feature type="transmembrane region" description="Helical" evidence="15">
    <location>
        <begin position="235"/>
        <end position="258"/>
    </location>
</feature>
<keyword evidence="4 15" id="KW-1133">Transmembrane helix</keyword>
<keyword evidence="12" id="KW-1071">Ligand-gated ion channel</keyword>
<keyword evidence="13 15" id="KW-0407">Ion channel</keyword>
<evidence type="ECO:0000256" key="14">
    <source>
        <dbReference type="ARBA" id="ARBA00034104"/>
    </source>
</evidence>
<protein>
    <submittedName>
        <fullName evidence="19">Acetylcholine receptor subunit beta-like 1</fullName>
    </submittedName>
</protein>
<comment type="subcellular location">
    <subcellularLocation>
        <location evidence="14">Postsynaptic cell membrane</location>
        <topology evidence="14">Multi-pass membrane protein</topology>
    </subcellularLocation>
</comment>
<dbReference type="SUPFAM" id="SSF90112">
    <property type="entry name" value="Neurotransmitter-gated ion-channel transmembrane pore"/>
    <property type="match status" value="1"/>
</dbReference>
<dbReference type="Gene3D" id="1.20.58.390">
    <property type="entry name" value="Neurotransmitter-gated ion-channel transmembrane domain"/>
    <property type="match status" value="2"/>
</dbReference>
<evidence type="ECO:0000256" key="4">
    <source>
        <dbReference type="ARBA" id="ARBA00022989"/>
    </source>
</evidence>
<keyword evidence="5" id="KW-0770">Synapse</keyword>
<feature type="domain" description="Neurotransmitter-gated ion-channel ligand-binding" evidence="16">
    <location>
        <begin position="27"/>
        <end position="233"/>
    </location>
</feature>
<evidence type="ECO:0000259" key="17">
    <source>
        <dbReference type="Pfam" id="PF02932"/>
    </source>
</evidence>
<keyword evidence="11" id="KW-0628">Postsynaptic cell membrane</keyword>
<sequence>MTSMILDVVLLLSMCAIAVSVKTYTAEERLIRDLFNGYNKYVRPANQTSDVIYVNFGMALVQVINVDEKNQVMKTNVWERFWWQDYQLTWDPANYDGITIIRVAPAKVWLPDIVLLNNADGVYEVSFRSNVLIDNNGWINWVPPAIFKSSCTINVEYFPFDKQVCEMKFGSWTFNKDEVKLGDYNKEVTKVDLNDYVLSGTWDLSSAPRRIDNNGSGGSEYATMIFEIHLSRMTLFYTVNLVIPCVMIAMLAATVFYLPVDSGEKMTLAINLLLALVVFLLLVSSVLPPTSLTIPLVSKYLLFTLILNIITILMTAIIQNWHFRGPTTHSMPKWVKTIMIDTLPKVLCMRRPKDMQPQLNIDCYGFANVTNSCFDDMDGTELEPLDMHHPGCKHVVMQSASEPGSSDDDVVMTAEGLRAALAIEFIAEHLHLEDTVSDIKEDWQYAAMVLDRLLLFIFTTVTITGAISILTNAPGIFD</sequence>
<feature type="chain" id="PRO_5044971878" evidence="15">
    <location>
        <begin position="21"/>
        <end position="478"/>
    </location>
</feature>
<evidence type="ECO:0000256" key="10">
    <source>
        <dbReference type="ARBA" id="ARBA00023180"/>
    </source>
</evidence>
<keyword evidence="6 15" id="KW-0406">Ion transport</keyword>
<dbReference type="Gene3D" id="2.70.170.10">
    <property type="entry name" value="Neurotransmitter-gated ion-channel ligand-binding domain"/>
    <property type="match status" value="1"/>
</dbReference>
<dbReference type="InterPro" id="IPR036719">
    <property type="entry name" value="Neuro-gated_channel_TM_sf"/>
</dbReference>
<feature type="domain" description="Neurotransmitter-gated ion-channel transmembrane" evidence="17">
    <location>
        <begin position="241"/>
        <end position="469"/>
    </location>
</feature>
<dbReference type="Pfam" id="PF02931">
    <property type="entry name" value="Neur_chan_LBD"/>
    <property type="match status" value="1"/>
</dbReference>
<keyword evidence="8" id="KW-1015">Disulfide bond</keyword>
<dbReference type="InterPro" id="IPR038050">
    <property type="entry name" value="Neuro_actylchol_rec"/>
</dbReference>
<reference evidence="19" key="1">
    <citation type="submission" date="2025-08" db="UniProtKB">
        <authorList>
            <consortium name="RefSeq"/>
        </authorList>
    </citation>
    <scope>IDENTIFICATION</scope>
</reference>
<evidence type="ECO:0000313" key="19">
    <source>
        <dbReference type="RefSeq" id="XP_014662718.1"/>
    </source>
</evidence>
<evidence type="ECO:0000256" key="2">
    <source>
        <dbReference type="ARBA" id="ARBA00022475"/>
    </source>
</evidence>
<dbReference type="Pfam" id="PF02932">
    <property type="entry name" value="Neur_chan_memb"/>
    <property type="match status" value="1"/>
</dbReference>
<dbReference type="InterPro" id="IPR036734">
    <property type="entry name" value="Neur_chan_lig-bd_sf"/>
</dbReference>
<dbReference type="InterPro" id="IPR006202">
    <property type="entry name" value="Neur_chan_lig-bd"/>
</dbReference>
<dbReference type="Proteomes" id="UP000695022">
    <property type="component" value="Unplaced"/>
</dbReference>
<accession>A0ABM1DRZ7</accession>
<gene>
    <name evidence="19" type="primary">LOC106805579</name>
</gene>
<keyword evidence="3 15" id="KW-0812">Transmembrane</keyword>
<dbReference type="InterPro" id="IPR006201">
    <property type="entry name" value="Neur_channel"/>
</dbReference>
<evidence type="ECO:0000256" key="9">
    <source>
        <dbReference type="ARBA" id="ARBA00023170"/>
    </source>
</evidence>
<feature type="transmembrane region" description="Helical" evidence="15">
    <location>
        <begin position="453"/>
        <end position="477"/>
    </location>
</feature>
<dbReference type="PANTHER" id="PTHR18945">
    <property type="entry name" value="NEUROTRANSMITTER GATED ION CHANNEL"/>
    <property type="match status" value="1"/>
</dbReference>
<keyword evidence="7 15" id="KW-0472">Membrane</keyword>
<evidence type="ECO:0000313" key="18">
    <source>
        <dbReference type="Proteomes" id="UP000695022"/>
    </source>
</evidence>
<dbReference type="CDD" id="cd19064">
    <property type="entry name" value="LGIC_TM_nAChR"/>
    <property type="match status" value="1"/>
</dbReference>
<keyword evidence="9" id="KW-0675">Receptor</keyword>
<proteinExistence type="inferred from homology"/>
<evidence type="ECO:0000256" key="7">
    <source>
        <dbReference type="ARBA" id="ARBA00023136"/>
    </source>
</evidence>
<evidence type="ECO:0000256" key="6">
    <source>
        <dbReference type="ARBA" id="ARBA00023065"/>
    </source>
</evidence>
<dbReference type="InterPro" id="IPR006029">
    <property type="entry name" value="Neurotrans-gated_channel_TM"/>
</dbReference>
<evidence type="ECO:0000256" key="5">
    <source>
        <dbReference type="ARBA" id="ARBA00023018"/>
    </source>
</evidence>
<evidence type="ECO:0000256" key="13">
    <source>
        <dbReference type="ARBA" id="ARBA00023303"/>
    </source>
</evidence>
<dbReference type="RefSeq" id="XP_014662718.1">
    <property type="nucleotide sequence ID" value="XM_014807232.1"/>
</dbReference>
<evidence type="ECO:0000256" key="12">
    <source>
        <dbReference type="ARBA" id="ARBA00023286"/>
    </source>
</evidence>
<dbReference type="PRINTS" id="PR00252">
    <property type="entry name" value="NRIONCHANNEL"/>
</dbReference>
<evidence type="ECO:0000259" key="16">
    <source>
        <dbReference type="Pfam" id="PF02931"/>
    </source>
</evidence>
<keyword evidence="1 15" id="KW-0813">Transport</keyword>